<organism evidence="8 9">
    <name type="scientific">Paenibacillus albidus</name>
    <dbReference type="NCBI Taxonomy" id="2041023"/>
    <lineage>
        <taxon>Bacteria</taxon>
        <taxon>Bacillati</taxon>
        <taxon>Bacillota</taxon>
        <taxon>Bacilli</taxon>
        <taxon>Bacillales</taxon>
        <taxon>Paenibacillaceae</taxon>
        <taxon>Paenibacillus</taxon>
    </lineage>
</organism>
<evidence type="ECO:0000256" key="4">
    <source>
        <dbReference type="ARBA" id="ARBA00023139"/>
    </source>
</evidence>
<evidence type="ECO:0000256" key="2">
    <source>
        <dbReference type="ARBA" id="ARBA00022729"/>
    </source>
</evidence>
<feature type="region of interest" description="Disordered" evidence="6">
    <location>
        <begin position="31"/>
        <end position="53"/>
    </location>
</feature>
<protein>
    <recommendedName>
        <fullName evidence="10">Sugar ABC transporter substrate-binding protein</fullName>
    </recommendedName>
</protein>
<evidence type="ECO:0008006" key="10">
    <source>
        <dbReference type="Google" id="ProtNLM"/>
    </source>
</evidence>
<evidence type="ECO:0000256" key="7">
    <source>
        <dbReference type="SAM" id="SignalP"/>
    </source>
</evidence>
<feature type="signal peptide" evidence="7">
    <location>
        <begin position="1"/>
        <end position="24"/>
    </location>
</feature>
<dbReference type="InterPro" id="IPR050490">
    <property type="entry name" value="Bact_solute-bd_prot1"/>
</dbReference>
<gene>
    <name evidence="8" type="ORF">GCM10010912_50330</name>
</gene>
<keyword evidence="5" id="KW-0449">Lipoprotein</keyword>
<dbReference type="CDD" id="cd13585">
    <property type="entry name" value="PBP2_TMBP_like"/>
    <property type="match status" value="1"/>
</dbReference>
<keyword evidence="1" id="KW-1003">Cell membrane</keyword>
<reference evidence="8" key="1">
    <citation type="journal article" date="2014" name="Int. J. Syst. Evol. Microbiol.">
        <title>Complete genome sequence of Corynebacterium casei LMG S-19264T (=DSM 44701T), isolated from a smear-ripened cheese.</title>
        <authorList>
            <consortium name="US DOE Joint Genome Institute (JGI-PGF)"/>
            <person name="Walter F."/>
            <person name="Albersmeier A."/>
            <person name="Kalinowski J."/>
            <person name="Ruckert C."/>
        </authorList>
    </citation>
    <scope>NUCLEOTIDE SEQUENCE</scope>
    <source>
        <strain evidence="8">CGMCC 1.16134</strain>
    </source>
</reference>
<dbReference type="SUPFAM" id="SSF53850">
    <property type="entry name" value="Periplasmic binding protein-like II"/>
    <property type="match status" value="1"/>
</dbReference>
<dbReference type="Pfam" id="PF01547">
    <property type="entry name" value="SBP_bac_1"/>
    <property type="match status" value="1"/>
</dbReference>
<evidence type="ECO:0000256" key="1">
    <source>
        <dbReference type="ARBA" id="ARBA00022475"/>
    </source>
</evidence>
<evidence type="ECO:0000256" key="5">
    <source>
        <dbReference type="ARBA" id="ARBA00023288"/>
    </source>
</evidence>
<dbReference type="EMBL" id="BMKR01000028">
    <property type="protein sequence ID" value="GGF99484.1"/>
    <property type="molecule type" value="Genomic_DNA"/>
</dbReference>
<evidence type="ECO:0000313" key="9">
    <source>
        <dbReference type="Proteomes" id="UP000637643"/>
    </source>
</evidence>
<keyword evidence="9" id="KW-1185">Reference proteome</keyword>
<name>A0A917CY22_9BACL</name>
<reference evidence="8" key="2">
    <citation type="submission" date="2020-09" db="EMBL/GenBank/DDBJ databases">
        <authorList>
            <person name="Sun Q."/>
            <person name="Zhou Y."/>
        </authorList>
    </citation>
    <scope>NUCLEOTIDE SEQUENCE</scope>
    <source>
        <strain evidence="8">CGMCC 1.16134</strain>
    </source>
</reference>
<proteinExistence type="predicted"/>
<keyword evidence="4" id="KW-0564">Palmitate</keyword>
<evidence type="ECO:0000313" key="8">
    <source>
        <dbReference type="EMBL" id="GGF99484.1"/>
    </source>
</evidence>
<dbReference type="InterPro" id="IPR006059">
    <property type="entry name" value="SBP"/>
</dbReference>
<feature type="compositionally biased region" description="Low complexity" evidence="6">
    <location>
        <begin position="31"/>
        <end position="42"/>
    </location>
</feature>
<sequence>MKKHTGRAKLMLVFLMITVLFVTACGSGNTNAGTNNTGNTAGESDAPNEGADVNSGEKVKLKFTFWGSPQEKKAVEDAIKAFEAKNQNVTIESIHIPGTDFLQKLNAMIAGNEAPDLSYSAAWKLKMGEEGLIYNFFDLIKEDPSIKKEDYLQYAWWNWDTDKSAGPYQASVVPSLMYNADLFKEADVELPPTKAEEAWNWDEFVETAKKLTLDRSGKHPDDPGFDPKNIKQYGVKFSLSWSSYMPLVMSNGGDYLTEDGKEFGLAKPESTEALQRIADLINVHHVSPSPVQASSIPAPATALQSRKVAMVIDGSWNHLDLSKANINWGVGVLPVLKDYKSFFLGGSLIIFKSSKHPKEAWEFSKFLTDPQNVLELHQGLWMPQLKEWYEDPKLIDSWANEELPGRPAGFQDAVMRSTYEHAEPSPENNVKNFVEIDAAVTAGLDQVWLGTKTAEAAMKEVEAKVKALVQGTYLK</sequence>
<dbReference type="PANTHER" id="PTHR43649:SF33">
    <property type="entry name" value="POLYGALACTURONAN_RHAMNOGALACTURONAN-BINDING PROTEIN YTCQ"/>
    <property type="match status" value="1"/>
</dbReference>
<dbReference type="PANTHER" id="PTHR43649">
    <property type="entry name" value="ARABINOSE-BINDING PROTEIN-RELATED"/>
    <property type="match status" value="1"/>
</dbReference>
<comment type="caution">
    <text evidence="8">The sequence shown here is derived from an EMBL/GenBank/DDBJ whole genome shotgun (WGS) entry which is preliminary data.</text>
</comment>
<dbReference type="AlphaFoldDB" id="A0A917CY22"/>
<evidence type="ECO:0000256" key="3">
    <source>
        <dbReference type="ARBA" id="ARBA00023136"/>
    </source>
</evidence>
<keyword evidence="2 7" id="KW-0732">Signal</keyword>
<evidence type="ECO:0000256" key="6">
    <source>
        <dbReference type="SAM" id="MobiDB-lite"/>
    </source>
</evidence>
<dbReference type="Proteomes" id="UP000637643">
    <property type="component" value="Unassembled WGS sequence"/>
</dbReference>
<keyword evidence="3" id="KW-0472">Membrane</keyword>
<accession>A0A917CY22</accession>
<dbReference type="PROSITE" id="PS51257">
    <property type="entry name" value="PROKAR_LIPOPROTEIN"/>
    <property type="match status" value="1"/>
</dbReference>
<feature type="chain" id="PRO_5038735163" description="Sugar ABC transporter substrate-binding protein" evidence="7">
    <location>
        <begin position="25"/>
        <end position="475"/>
    </location>
</feature>
<dbReference type="Gene3D" id="3.40.190.10">
    <property type="entry name" value="Periplasmic binding protein-like II"/>
    <property type="match status" value="1"/>
</dbReference>
<dbReference type="RefSeq" id="WP_189029794.1">
    <property type="nucleotide sequence ID" value="NZ_BMKR01000028.1"/>
</dbReference>